<dbReference type="PANTHER" id="PTHR33608">
    <property type="entry name" value="BLL2464 PROTEIN"/>
    <property type="match status" value="1"/>
</dbReference>
<evidence type="ECO:0000313" key="3">
    <source>
        <dbReference type="Proteomes" id="UP001139319"/>
    </source>
</evidence>
<name>A0A9X2KT07_9GAMM</name>
<dbReference type="Proteomes" id="UP001139319">
    <property type="component" value="Unassembled WGS sequence"/>
</dbReference>
<evidence type="ECO:0000259" key="1">
    <source>
        <dbReference type="Pfam" id="PF01882"/>
    </source>
</evidence>
<keyword evidence="3" id="KW-1185">Reference proteome</keyword>
<comment type="caution">
    <text evidence="2">The sequence shown here is derived from an EMBL/GenBank/DDBJ whole genome shotgun (WGS) entry which is preliminary data.</text>
</comment>
<evidence type="ECO:0000313" key="2">
    <source>
        <dbReference type="EMBL" id="MCP8898692.1"/>
    </source>
</evidence>
<reference evidence="2" key="2">
    <citation type="submission" date="2023-01" db="EMBL/GenBank/DDBJ databases">
        <title>Gilvimarinus xylanilyticus HB14 isolated from Caulerpa lentillifera aquaculture base in Hainan, China.</title>
        <authorList>
            <person name="Zhang Y.-J."/>
        </authorList>
    </citation>
    <scope>NUCLEOTIDE SEQUENCE</scope>
    <source>
        <strain evidence="2">HB14</strain>
    </source>
</reference>
<dbReference type="RefSeq" id="WP_253966961.1">
    <property type="nucleotide sequence ID" value="NZ_JAMFTH010000001.1"/>
</dbReference>
<dbReference type="Pfam" id="PF01882">
    <property type="entry name" value="DUF58"/>
    <property type="match status" value="1"/>
</dbReference>
<feature type="domain" description="DUF58" evidence="1">
    <location>
        <begin position="59"/>
        <end position="278"/>
    </location>
</feature>
<protein>
    <submittedName>
        <fullName evidence="2">DUF58 domain-containing protein</fullName>
    </submittedName>
</protein>
<reference evidence="2" key="1">
    <citation type="submission" date="2022-05" db="EMBL/GenBank/DDBJ databases">
        <authorList>
            <person name="Sun H.-N."/>
        </authorList>
    </citation>
    <scope>NUCLEOTIDE SEQUENCE</scope>
    <source>
        <strain evidence="2">HB14</strain>
    </source>
</reference>
<proteinExistence type="predicted"/>
<dbReference type="PANTHER" id="PTHR33608:SF12">
    <property type="entry name" value="DUF58 DOMAIN-CONTAINING PROTEIN"/>
    <property type="match status" value="1"/>
</dbReference>
<dbReference type="EMBL" id="JAMFTH010000001">
    <property type="protein sequence ID" value="MCP8898692.1"/>
    <property type="molecule type" value="Genomic_DNA"/>
</dbReference>
<organism evidence="2 3">
    <name type="scientific">Gilvimarinus xylanilyticus</name>
    <dbReference type="NCBI Taxonomy" id="2944139"/>
    <lineage>
        <taxon>Bacteria</taxon>
        <taxon>Pseudomonadati</taxon>
        <taxon>Pseudomonadota</taxon>
        <taxon>Gammaproteobacteria</taxon>
        <taxon>Cellvibrionales</taxon>
        <taxon>Cellvibrionaceae</taxon>
        <taxon>Gilvimarinus</taxon>
    </lineage>
</organism>
<accession>A0A9X2KT07</accession>
<gene>
    <name evidence="2" type="ORF">M6D89_05195</name>
</gene>
<dbReference type="InterPro" id="IPR002881">
    <property type="entry name" value="DUF58"/>
</dbReference>
<sequence length="314" mass="36044">MSQNKTENLARGPYCDLQALLRERFIANELNLFARKTVQSVQSGRFRTRFRGRGVDFEEVRLYQPGDDIRSIDWRVTARTQVPHTKLYSEERERPVYILCDQRAPMFFGSVNCFKSTLACHIGAQLSWAALNSGDRLGAVIFGDNQFRDIRPKRSKHTVLQTLQLLHKFNAELNSPIVTQAKLDLTQMLKDTRRIATPGAALFVISDLHDLDDQAEKQLFHLARHLDITLIQTTDPLEHQLQAAAALNITDGKHKTQLPAHDRQFQKAYAQQARRQQQALEDRAQRLGLEVINISTAGNYSELLRQRYGNRRRA</sequence>
<dbReference type="AlphaFoldDB" id="A0A9X2KT07"/>